<dbReference type="OrthoDB" id="2937190at2"/>
<dbReference type="AlphaFoldDB" id="A0A1S2LN02"/>
<sequence length="82" mass="9438">MEVKIGTKYQISENIKGNFNSATSLTIISETNNTIQFTLNDQKGHGAMPIQHLQYLSKKNYLTKGMNKRQFLMKEDNEEEIV</sequence>
<keyword evidence="2" id="KW-1185">Reference proteome</keyword>
<proteinExistence type="predicted"/>
<evidence type="ECO:0000313" key="1">
    <source>
        <dbReference type="EMBL" id="OIJ13861.1"/>
    </source>
</evidence>
<comment type="caution">
    <text evidence="1">The sequence shown here is derived from an EMBL/GenBank/DDBJ whole genome shotgun (WGS) entry which is preliminary data.</text>
</comment>
<dbReference type="RefSeq" id="WP_071312971.1">
    <property type="nucleotide sequence ID" value="NZ_MLQQ01000013.1"/>
</dbReference>
<reference evidence="1 2" key="1">
    <citation type="submission" date="2016-10" db="EMBL/GenBank/DDBJ databases">
        <title>Draft genome sequences of four alkaliphilic bacteria belonging to the Anaerobacillus genus.</title>
        <authorList>
            <person name="Bassil N.M."/>
            <person name="Lloyd J.R."/>
        </authorList>
    </citation>
    <scope>NUCLEOTIDE SEQUENCE [LARGE SCALE GENOMIC DNA]</scope>
    <source>
        <strain evidence="1 2">DSM 15340</strain>
    </source>
</reference>
<protein>
    <submittedName>
        <fullName evidence="1">Uncharacterized protein</fullName>
    </submittedName>
</protein>
<evidence type="ECO:0000313" key="2">
    <source>
        <dbReference type="Proteomes" id="UP000180098"/>
    </source>
</evidence>
<gene>
    <name evidence="1" type="ORF">BKP35_08780</name>
</gene>
<dbReference type="Proteomes" id="UP000180098">
    <property type="component" value="Unassembled WGS sequence"/>
</dbReference>
<dbReference type="EMBL" id="MLQQ01000013">
    <property type="protein sequence ID" value="OIJ13861.1"/>
    <property type="molecule type" value="Genomic_DNA"/>
</dbReference>
<name>A0A1S2LN02_9BACI</name>
<organism evidence="1 2">
    <name type="scientific">Anaerobacillus arseniciselenatis</name>
    <dbReference type="NCBI Taxonomy" id="85682"/>
    <lineage>
        <taxon>Bacteria</taxon>
        <taxon>Bacillati</taxon>
        <taxon>Bacillota</taxon>
        <taxon>Bacilli</taxon>
        <taxon>Bacillales</taxon>
        <taxon>Bacillaceae</taxon>
        <taxon>Anaerobacillus</taxon>
    </lineage>
</organism>
<accession>A0A1S2LN02</accession>